<gene>
    <name evidence="3" type="ORF">ISN45_Aa07g031030</name>
</gene>
<accession>A0A8T1Y850</accession>
<organism evidence="3 4">
    <name type="scientific">Arabidopsis thaliana x Arabidopsis arenosa</name>
    <dbReference type="NCBI Taxonomy" id="1240361"/>
    <lineage>
        <taxon>Eukaryota</taxon>
        <taxon>Viridiplantae</taxon>
        <taxon>Streptophyta</taxon>
        <taxon>Embryophyta</taxon>
        <taxon>Tracheophyta</taxon>
        <taxon>Spermatophyta</taxon>
        <taxon>Magnoliopsida</taxon>
        <taxon>eudicotyledons</taxon>
        <taxon>Gunneridae</taxon>
        <taxon>Pentapetalae</taxon>
        <taxon>rosids</taxon>
        <taxon>malvids</taxon>
        <taxon>Brassicales</taxon>
        <taxon>Brassicaceae</taxon>
        <taxon>Camelineae</taxon>
        <taxon>Arabidopsis</taxon>
    </lineage>
</organism>
<comment type="caution">
    <text evidence="3">The sequence shown here is derived from an EMBL/GenBank/DDBJ whole genome shotgun (WGS) entry which is preliminary data.</text>
</comment>
<evidence type="ECO:0000313" key="4">
    <source>
        <dbReference type="Proteomes" id="UP000694240"/>
    </source>
</evidence>
<dbReference type="InterPro" id="IPR001611">
    <property type="entry name" value="Leu-rich_rpt"/>
</dbReference>
<proteinExistence type="predicted"/>
<dbReference type="PANTHER" id="PTHR38926:SF29">
    <property type="entry name" value="F-BOX PROTEIN SKIP19-RELATED"/>
    <property type="match status" value="1"/>
</dbReference>
<dbReference type="EMBL" id="JAEFBK010000012">
    <property type="protein sequence ID" value="KAG7543177.1"/>
    <property type="molecule type" value="Genomic_DNA"/>
</dbReference>
<feature type="region of interest" description="Disordered" evidence="1">
    <location>
        <begin position="276"/>
        <end position="298"/>
    </location>
</feature>
<evidence type="ECO:0000259" key="2">
    <source>
        <dbReference type="PROSITE" id="PS50181"/>
    </source>
</evidence>
<feature type="domain" description="F-box" evidence="2">
    <location>
        <begin position="15"/>
        <end position="62"/>
    </location>
</feature>
<reference evidence="3 4" key="1">
    <citation type="submission" date="2020-12" db="EMBL/GenBank/DDBJ databases">
        <title>Concerted genomic and epigenomic changes stabilize Arabidopsis allopolyploids.</title>
        <authorList>
            <person name="Chen Z."/>
        </authorList>
    </citation>
    <scope>NUCLEOTIDE SEQUENCE [LARGE SCALE GENOMIC DNA]</scope>
    <source>
        <strain evidence="3">Allo738</strain>
        <tissue evidence="3">Leaf</tissue>
    </source>
</reference>
<protein>
    <submittedName>
        <fullName evidence="3">Leucine-rich repeat</fullName>
    </submittedName>
</protein>
<dbReference type="SMART" id="SM00256">
    <property type="entry name" value="FBOX"/>
    <property type="match status" value="1"/>
</dbReference>
<dbReference type="Pfam" id="PF13516">
    <property type="entry name" value="LRR_6"/>
    <property type="match status" value="2"/>
</dbReference>
<keyword evidence="4" id="KW-1185">Reference proteome</keyword>
<sequence length="298" mass="33804">MASSSVPSLMKDEELRNWAELPSELTFSILNRLDAIDILENAQKVCTSWRRVTKDPSMWRKIDMHYLGDMGSMIYDFESMCRHAVDRSQGGLVEIDIWHFGTDDLLNYIADRSSNLRSLRLAMCNQITDEGVTEAFVKLPLLEDLDVSFCAFLGESLRVVGQSCPNLKTLKLNRSPGIDCFLFRPNINAIVIAESMPNLRHIQLFGNEINNTGLNAILDGCPHVEHLDLRKCFNINLVEDIEKRCSERIGVFRRPYDSTADFPFDNIWFLACYSDSDSDSDDADMDDDCDDDSSSSMA</sequence>
<dbReference type="InterPro" id="IPR001810">
    <property type="entry name" value="F-box_dom"/>
</dbReference>
<dbReference type="AlphaFoldDB" id="A0A8T1Y850"/>
<dbReference type="CDD" id="cd22164">
    <property type="entry name" value="F-box_AtSKIP19-like"/>
    <property type="match status" value="1"/>
</dbReference>
<evidence type="ECO:0000256" key="1">
    <source>
        <dbReference type="SAM" id="MobiDB-lite"/>
    </source>
</evidence>
<dbReference type="PROSITE" id="PS50181">
    <property type="entry name" value="FBOX"/>
    <property type="match status" value="1"/>
</dbReference>
<evidence type="ECO:0000313" key="3">
    <source>
        <dbReference type="EMBL" id="KAG7543177.1"/>
    </source>
</evidence>
<dbReference type="Pfam" id="PF12937">
    <property type="entry name" value="F-box-like"/>
    <property type="match status" value="1"/>
</dbReference>
<name>A0A8T1Y850_9BRAS</name>
<dbReference type="Proteomes" id="UP000694240">
    <property type="component" value="Chromosome 12"/>
</dbReference>
<dbReference type="PANTHER" id="PTHR38926">
    <property type="entry name" value="F-BOX DOMAIN CONTAINING PROTEIN, EXPRESSED"/>
    <property type="match status" value="1"/>
</dbReference>